<evidence type="ECO:0000256" key="1">
    <source>
        <dbReference type="SAM" id="Coils"/>
    </source>
</evidence>
<proteinExistence type="predicted"/>
<comment type="caution">
    <text evidence="3">The sequence shown here is derived from an EMBL/GenBank/DDBJ whole genome shotgun (WGS) entry which is preliminary data.</text>
</comment>
<keyword evidence="1" id="KW-0175">Coiled coil</keyword>
<feature type="non-terminal residue" evidence="3">
    <location>
        <position position="145"/>
    </location>
</feature>
<accession>A0ABV0Q6G3</accession>
<dbReference type="EMBL" id="JAHRIN010000730">
    <property type="protein sequence ID" value="MEQ2191388.1"/>
    <property type="molecule type" value="Genomic_DNA"/>
</dbReference>
<organism evidence="3 4">
    <name type="scientific">Xenoophorus captivus</name>
    <dbReference type="NCBI Taxonomy" id="1517983"/>
    <lineage>
        <taxon>Eukaryota</taxon>
        <taxon>Metazoa</taxon>
        <taxon>Chordata</taxon>
        <taxon>Craniata</taxon>
        <taxon>Vertebrata</taxon>
        <taxon>Euteleostomi</taxon>
        <taxon>Actinopterygii</taxon>
        <taxon>Neopterygii</taxon>
        <taxon>Teleostei</taxon>
        <taxon>Neoteleostei</taxon>
        <taxon>Acanthomorphata</taxon>
        <taxon>Ovalentaria</taxon>
        <taxon>Atherinomorphae</taxon>
        <taxon>Cyprinodontiformes</taxon>
        <taxon>Goodeidae</taxon>
        <taxon>Xenoophorus</taxon>
    </lineage>
</organism>
<dbReference type="Proteomes" id="UP001434883">
    <property type="component" value="Unassembled WGS sequence"/>
</dbReference>
<sequence>MSTKLKGKGSRVRSSSQKSVKNDMKASRKDDVTTGSKQLTFAEATPLKATGDASGETVMLMELRKLRQENTDSFRELKSSLYRIESSMEDLKKRMEGLDRRLTEAEDRVSATEDRSIRQEKALGYLLEREAILTAKCDNMENRLR</sequence>
<feature type="region of interest" description="Disordered" evidence="2">
    <location>
        <begin position="1"/>
        <end position="37"/>
    </location>
</feature>
<protein>
    <submittedName>
        <fullName evidence="3">Uncharacterized protein</fullName>
    </submittedName>
</protein>
<gene>
    <name evidence="3" type="ORF">XENOCAPTIV_027737</name>
</gene>
<evidence type="ECO:0000313" key="3">
    <source>
        <dbReference type="EMBL" id="MEQ2191388.1"/>
    </source>
</evidence>
<evidence type="ECO:0000313" key="4">
    <source>
        <dbReference type="Proteomes" id="UP001434883"/>
    </source>
</evidence>
<keyword evidence="4" id="KW-1185">Reference proteome</keyword>
<feature type="compositionally biased region" description="Basic and acidic residues" evidence="2">
    <location>
        <begin position="20"/>
        <end position="32"/>
    </location>
</feature>
<feature type="compositionally biased region" description="Basic residues" evidence="2">
    <location>
        <begin position="1"/>
        <end position="11"/>
    </location>
</feature>
<feature type="coiled-coil region" evidence="1">
    <location>
        <begin position="81"/>
        <end position="115"/>
    </location>
</feature>
<evidence type="ECO:0000256" key="2">
    <source>
        <dbReference type="SAM" id="MobiDB-lite"/>
    </source>
</evidence>
<name>A0ABV0Q6G3_9TELE</name>
<reference evidence="3 4" key="1">
    <citation type="submission" date="2021-06" db="EMBL/GenBank/DDBJ databases">
        <authorList>
            <person name="Palmer J.M."/>
        </authorList>
    </citation>
    <scope>NUCLEOTIDE SEQUENCE [LARGE SCALE GENOMIC DNA]</scope>
    <source>
        <strain evidence="3 4">XC_2019</strain>
        <tissue evidence="3">Muscle</tissue>
    </source>
</reference>
<dbReference type="SUPFAM" id="SSF57997">
    <property type="entry name" value="Tropomyosin"/>
    <property type="match status" value="1"/>
</dbReference>